<dbReference type="GeneID" id="19320217"/>
<feature type="compositionally biased region" description="Basic and acidic residues" evidence="1">
    <location>
        <begin position="639"/>
        <end position="654"/>
    </location>
</feature>
<feature type="region of interest" description="Disordered" evidence="1">
    <location>
        <begin position="627"/>
        <end position="658"/>
    </location>
</feature>
<reference evidence="4 5" key="1">
    <citation type="journal article" date="2013" name="Plant Cell">
        <title>The transition from a phytopathogenic smut ancestor to an anamorphic biocontrol agent deciphered by comparative whole-genome analysis.</title>
        <authorList>
            <person name="Lefebvre F."/>
            <person name="Joly D.L."/>
            <person name="Labbe C."/>
            <person name="Teichmann B."/>
            <person name="Linning R."/>
            <person name="Belzile F."/>
            <person name="Bakkeren G."/>
            <person name="Belanger R.R."/>
        </authorList>
    </citation>
    <scope>NUCLEOTIDE SEQUENCE [LARGE SCALE GENOMIC DNA]</scope>
    <source>
        <strain evidence="4 5">PF-1</strain>
    </source>
</reference>
<dbReference type="HOGENOM" id="CLU_028269_1_0_1"/>
<dbReference type="AlphaFoldDB" id="A0A061H132"/>
<feature type="domain" description="DUF2264" evidence="2">
    <location>
        <begin position="18"/>
        <end position="398"/>
    </location>
</feature>
<dbReference type="Pfam" id="PF20938">
    <property type="entry name" value="DUF2264_C"/>
    <property type="match status" value="1"/>
</dbReference>
<organism evidence="4 5">
    <name type="scientific">Pseudozyma flocculosa PF-1</name>
    <dbReference type="NCBI Taxonomy" id="1277687"/>
    <lineage>
        <taxon>Eukaryota</taxon>
        <taxon>Fungi</taxon>
        <taxon>Dikarya</taxon>
        <taxon>Basidiomycota</taxon>
        <taxon>Ustilaginomycotina</taxon>
        <taxon>Ustilaginomycetes</taxon>
        <taxon>Ustilaginales</taxon>
        <taxon>Ustilaginaceae</taxon>
        <taxon>Pseudozyma</taxon>
    </lineage>
</organism>
<evidence type="ECO:0000259" key="2">
    <source>
        <dbReference type="Pfam" id="PF10022"/>
    </source>
</evidence>
<feature type="domain" description="DUF2264" evidence="3">
    <location>
        <begin position="408"/>
        <end position="736"/>
    </location>
</feature>
<dbReference type="PANTHER" id="PTHR35339">
    <property type="entry name" value="LINALOOL DEHYDRATASE_ISOMERASE DOMAIN-CONTAINING PROTEIN"/>
    <property type="match status" value="1"/>
</dbReference>
<evidence type="ECO:0000256" key="1">
    <source>
        <dbReference type="SAM" id="MobiDB-lite"/>
    </source>
</evidence>
<gene>
    <name evidence="4" type="ORF">PFL1_06137</name>
</gene>
<dbReference type="InterPro" id="IPR016624">
    <property type="entry name" value="UCP014753"/>
</dbReference>
<feature type="compositionally biased region" description="Low complexity" evidence="1">
    <location>
        <begin position="627"/>
        <end position="638"/>
    </location>
</feature>
<dbReference type="Pfam" id="PF10022">
    <property type="entry name" value="DUF2264"/>
    <property type="match status" value="1"/>
</dbReference>
<sequence>MSNSTSTTARFAGNPFQTRDDFASSARFLLDSLAPFTSKGGARVKLGSTGTHYDEVAAQLEGFSRPLWALVPLIKGGLADQLQGQGAQRWVQGLINGTDPDSPEYWGTCQDRDQRMVEMCAIGFALAYCPETFYHPLEQRQKDNINAWLGSLNSREMPDTNWRWFRVSANLGLRTVGAPEYSASRLDADLEFMESFCLERGWSADGPKKPRSVVAGADGTRTAFRGEDVTVVPDGHMQCDYYSTGFALQLVPLVYAKLAEDSDPQRAKVFGQRAQQFASDMVPYFDPEGRAIPFGRSMTYRFAQAGFWAAAAFAGIELPASLNWGIVKGLLLRHLRWWSAQPIFNEGGILSIGYAYSNNQFLTEDYNSPGSPYWACLSYLPLALPADHAFWTATEEPLPIASLPKQVSLPHIGHTLLRASKGRLHHTFLLSAGQSPHYPMRAGSSKYAKDAYSSAFGYSVPTGIWGLQQLGADSTLAVCLDPQSDQWTVKRQSFDVEAGHASGRMKSSWRVTNGVRCTTFLYPPSALGGSGESGAEGRHRFWYLRVHKLELVPSDSAGRGYEGTMLLNDAAYALHANEAEGEQRLLPLVSSTDAIRAECRYEAEGAALASSKAGVVGILDLSDQLPASSSSAASGAEDQQQKRRQERRQGECVRGDASSNICTPRSLFPSLRAEISLQRESEGKGEGEGEGEGEGRVRWLASAIFAVPTPAHSARALDVEQWWHEWADQPALPDDVLELVARG</sequence>
<evidence type="ECO:0000313" key="5">
    <source>
        <dbReference type="Proteomes" id="UP000053664"/>
    </source>
</evidence>
<dbReference type="eggNOG" id="ENOG502QU9P">
    <property type="taxonomic scope" value="Eukaryota"/>
</dbReference>
<evidence type="ECO:0000313" key="4">
    <source>
        <dbReference type="EMBL" id="EPQ26202.1"/>
    </source>
</evidence>
<name>A0A061H132_9BASI</name>
<accession>A0A061H132</accession>
<dbReference type="PIRSF" id="PIRSF014753">
    <property type="entry name" value="UCP014753"/>
    <property type="match status" value="1"/>
</dbReference>
<dbReference type="InterPro" id="IPR049237">
    <property type="entry name" value="DUF2264_C"/>
</dbReference>
<protein>
    <submittedName>
        <fullName evidence="4">Uncharacterized protein</fullName>
    </submittedName>
</protein>
<dbReference type="PANTHER" id="PTHR35339:SF4">
    <property type="entry name" value="LINALOOL DEHYDRATASE_ISOMERASE DOMAIN-CONTAINING PROTEIN"/>
    <property type="match status" value="1"/>
</dbReference>
<proteinExistence type="predicted"/>
<dbReference type="RefSeq" id="XP_007881868.1">
    <property type="nucleotide sequence ID" value="XM_007883677.1"/>
</dbReference>
<dbReference type="EMBL" id="KE361646">
    <property type="protein sequence ID" value="EPQ26202.1"/>
    <property type="molecule type" value="Genomic_DNA"/>
</dbReference>
<evidence type="ECO:0000259" key="3">
    <source>
        <dbReference type="Pfam" id="PF20938"/>
    </source>
</evidence>
<dbReference type="InterPro" id="IPR049349">
    <property type="entry name" value="DUF2264_N"/>
</dbReference>
<dbReference type="KEGG" id="pfp:PFL1_06137"/>
<dbReference type="Proteomes" id="UP000053664">
    <property type="component" value="Unassembled WGS sequence"/>
</dbReference>